<reference evidence="2" key="1">
    <citation type="submission" date="2023-07" db="EMBL/GenBank/DDBJ databases">
        <title>Sorghum-associated microbial communities from plants grown in Nebraska, USA.</title>
        <authorList>
            <person name="Schachtman D."/>
        </authorList>
    </citation>
    <scope>NUCLEOTIDE SEQUENCE</scope>
    <source>
        <strain evidence="2">DS2114</strain>
    </source>
</reference>
<evidence type="ECO:0000313" key="2">
    <source>
        <dbReference type="EMBL" id="MDR6428049.1"/>
    </source>
</evidence>
<dbReference type="PANTHER" id="PTHR42953:SF4">
    <property type="entry name" value="METAL ABC TRANSPORTER SUBSTRATE-BINDING PROTEIN"/>
    <property type="match status" value="1"/>
</dbReference>
<feature type="chain" id="PRO_5041994991" evidence="1">
    <location>
        <begin position="23"/>
        <end position="329"/>
    </location>
</feature>
<dbReference type="Gene3D" id="3.40.50.1980">
    <property type="entry name" value="Nitrogenase molybdenum iron protein domain"/>
    <property type="match status" value="1"/>
</dbReference>
<proteinExistence type="predicted"/>
<evidence type="ECO:0000256" key="1">
    <source>
        <dbReference type="SAM" id="SignalP"/>
    </source>
</evidence>
<dbReference type="GO" id="GO:0046872">
    <property type="term" value="F:metal ion binding"/>
    <property type="evidence" value="ECO:0007669"/>
    <property type="project" value="InterPro"/>
</dbReference>
<dbReference type="Pfam" id="PF01297">
    <property type="entry name" value="ZnuA"/>
    <property type="match status" value="1"/>
</dbReference>
<dbReference type="PANTHER" id="PTHR42953">
    <property type="entry name" value="HIGH-AFFINITY ZINC UPTAKE SYSTEM PROTEIN ZNUA-RELATED"/>
    <property type="match status" value="1"/>
</dbReference>
<dbReference type="GO" id="GO:0030001">
    <property type="term" value="P:metal ion transport"/>
    <property type="evidence" value="ECO:0007669"/>
    <property type="project" value="InterPro"/>
</dbReference>
<dbReference type="EMBL" id="JAVDQZ010000006">
    <property type="protein sequence ID" value="MDR6428049.1"/>
    <property type="molecule type" value="Genomic_DNA"/>
</dbReference>
<evidence type="ECO:0000313" key="3">
    <source>
        <dbReference type="Proteomes" id="UP001184828"/>
    </source>
</evidence>
<comment type="caution">
    <text evidence="2">The sequence shown here is derived from an EMBL/GenBank/DDBJ whole genome shotgun (WGS) entry which is preliminary data.</text>
</comment>
<sequence>MTFRNWLTILVFAWGAPLAAQAGAGGEKCRVLTALPALHALTSALTEGTDIEAIRLPEGAAVPMEAQGNALARLQADAFMKAEAVVTLRNLWRADPLYPTARRHNLRIIEIDASRSWDAAKPGLSVLETPRNNVPWVEAAGPDAVPSPYAWLSPDNGMRMAALIAADLERLSRPDANRIQQNLAAFEGRLRRLKAEYGARMAAQRDPRVLSLASEFAYMLGDFGVFVEGWYVKQDVDWSDGDRSALSRYLRERDIRLVVHKWKPDERIVKAIEKGGARLLVLDAGNPGILTDEAGAYEALLRWNMNALSTALAETAGDAMKDTDRSPRR</sequence>
<dbReference type="SUPFAM" id="SSF53807">
    <property type="entry name" value="Helical backbone' metal receptor"/>
    <property type="match status" value="1"/>
</dbReference>
<gene>
    <name evidence="2" type="ORF">J2738_004204</name>
</gene>
<dbReference type="AlphaFoldDB" id="A0AAE3Y017"/>
<dbReference type="Proteomes" id="UP001184828">
    <property type="component" value="Unassembled WGS sequence"/>
</dbReference>
<protein>
    <submittedName>
        <fullName evidence="2">ABC-type Zn2+ transport system substrate-binding protein/surface adhesin</fullName>
    </submittedName>
</protein>
<keyword evidence="1" id="KW-0732">Signal</keyword>
<organism evidence="2 3">
    <name type="scientific">Variovorax paradoxus</name>
    <dbReference type="NCBI Taxonomy" id="34073"/>
    <lineage>
        <taxon>Bacteria</taxon>
        <taxon>Pseudomonadati</taxon>
        <taxon>Pseudomonadota</taxon>
        <taxon>Betaproteobacteria</taxon>
        <taxon>Burkholderiales</taxon>
        <taxon>Comamonadaceae</taxon>
        <taxon>Variovorax</taxon>
    </lineage>
</organism>
<name>A0AAE3Y017_VARPD</name>
<dbReference type="InterPro" id="IPR006127">
    <property type="entry name" value="ZnuA-like"/>
</dbReference>
<feature type="signal peptide" evidence="1">
    <location>
        <begin position="1"/>
        <end position="22"/>
    </location>
</feature>
<dbReference type="RefSeq" id="WP_309928980.1">
    <property type="nucleotide sequence ID" value="NZ_JAVDQZ010000006.1"/>
</dbReference>
<accession>A0AAE3Y017</accession>
<dbReference type="InterPro" id="IPR050492">
    <property type="entry name" value="Bact_metal-bind_prot9"/>
</dbReference>